<dbReference type="EMBL" id="QGTL01000006">
    <property type="protein sequence ID" value="PWV74420.1"/>
    <property type="molecule type" value="Genomic_DNA"/>
</dbReference>
<name>A0A317NH75_9NOCA</name>
<keyword evidence="2" id="KW-1185">Reference proteome</keyword>
<reference evidence="1 2" key="1">
    <citation type="submission" date="2018-05" db="EMBL/GenBank/DDBJ databases">
        <title>Genomic Encyclopedia of Type Strains, Phase IV (KMG-IV): sequencing the most valuable type-strain genomes for metagenomic binning, comparative biology and taxonomic classification.</title>
        <authorList>
            <person name="Goeker M."/>
        </authorList>
    </citation>
    <scope>NUCLEOTIDE SEQUENCE [LARGE SCALE GENOMIC DNA]</scope>
    <source>
        <strain evidence="1 2">DSM 44717</strain>
    </source>
</reference>
<accession>A0A317NH75</accession>
<dbReference type="InterPro" id="IPR029063">
    <property type="entry name" value="SAM-dependent_MTases_sf"/>
</dbReference>
<protein>
    <recommendedName>
        <fullName evidence="3">Methyltransferase family protein</fullName>
    </recommendedName>
</protein>
<dbReference type="AlphaFoldDB" id="A0A317NH75"/>
<sequence length="224" mass="24700">MQTASLWEQTLTFFPQFLRELNHRCAPGATVTVVGASDGKFVLPLAAAGYTVIAVENDPQALYGGEVLLPGSGLAYAPSLAERVAAAGLTSRVRIAPHDFLKAELSELRAQAVWTSCSWHYSANHHRPLSEFIGRMKDLLAPGGLLGAEFMMPVEDHQHLIEHYTTPAKLFRHFPSDAWEVFLTLSTDPFIERPHVGQLHDHTHRMGVLFAAKSEHLDEGAQAR</sequence>
<gene>
    <name evidence="1" type="ORF">DFR69_106231</name>
</gene>
<comment type="caution">
    <text evidence="1">The sequence shown here is derived from an EMBL/GenBank/DDBJ whole genome shotgun (WGS) entry which is preliminary data.</text>
</comment>
<evidence type="ECO:0000313" key="2">
    <source>
        <dbReference type="Proteomes" id="UP000246410"/>
    </source>
</evidence>
<evidence type="ECO:0008006" key="3">
    <source>
        <dbReference type="Google" id="ProtNLM"/>
    </source>
</evidence>
<evidence type="ECO:0000313" key="1">
    <source>
        <dbReference type="EMBL" id="PWV74420.1"/>
    </source>
</evidence>
<dbReference type="CDD" id="cd02440">
    <property type="entry name" value="AdoMet_MTases"/>
    <property type="match status" value="1"/>
</dbReference>
<proteinExistence type="predicted"/>
<dbReference type="RefSeq" id="WP_110038861.1">
    <property type="nucleotide sequence ID" value="NZ_QGTL01000006.1"/>
</dbReference>
<dbReference type="Gene3D" id="3.40.50.150">
    <property type="entry name" value="Vaccinia Virus protein VP39"/>
    <property type="match status" value="1"/>
</dbReference>
<dbReference type="Proteomes" id="UP000246410">
    <property type="component" value="Unassembled WGS sequence"/>
</dbReference>
<organism evidence="1 2">
    <name type="scientific">Nocardia neocaledoniensis</name>
    <dbReference type="NCBI Taxonomy" id="236511"/>
    <lineage>
        <taxon>Bacteria</taxon>
        <taxon>Bacillati</taxon>
        <taxon>Actinomycetota</taxon>
        <taxon>Actinomycetes</taxon>
        <taxon>Mycobacteriales</taxon>
        <taxon>Nocardiaceae</taxon>
        <taxon>Nocardia</taxon>
    </lineage>
</organism>
<dbReference type="SUPFAM" id="SSF53335">
    <property type="entry name" value="S-adenosyl-L-methionine-dependent methyltransferases"/>
    <property type="match status" value="1"/>
</dbReference>